<organism evidence="1 2">
    <name type="scientific">Archangium gephyra</name>
    <dbReference type="NCBI Taxonomy" id="48"/>
    <lineage>
        <taxon>Bacteria</taxon>
        <taxon>Pseudomonadati</taxon>
        <taxon>Myxococcota</taxon>
        <taxon>Myxococcia</taxon>
        <taxon>Myxococcales</taxon>
        <taxon>Cystobacterineae</taxon>
        <taxon>Archangiaceae</taxon>
        <taxon>Archangium</taxon>
    </lineage>
</organism>
<dbReference type="AlphaFoldDB" id="A0A2W5URZ3"/>
<dbReference type="InterPro" id="IPR027056">
    <property type="entry name" value="Gluconate_2DH_su3"/>
</dbReference>
<comment type="caution">
    <text evidence="1">The sequence shown here is derived from an EMBL/GenBank/DDBJ whole genome shotgun (WGS) entry which is preliminary data.</text>
</comment>
<gene>
    <name evidence="1" type="ORF">DI536_16385</name>
</gene>
<dbReference type="Pfam" id="PF13618">
    <property type="entry name" value="Gluconate_2-dh3"/>
    <property type="match status" value="1"/>
</dbReference>
<proteinExistence type="predicted"/>
<reference evidence="1 2" key="1">
    <citation type="submission" date="2017-08" db="EMBL/GenBank/DDBJ databases">
        <title>Infants hospitalized years apart are colonized by the same room-sourced microbial strains.</title>
        <authorList>
            <person name="Brooks B."/>
            <person name="Olm M.R."/>
            <person name="Firek B.A."/>
            <person name="Baker R."/>
            <person name="Thomas B.C."/>
            <person name="Morowitz M.J."/>
            <person name="Banfield J.F."/>
        </authorList>
    </citation>
    <scope>NUCLEOTIDE SEQUENCE [LARGE SCALE GENOMIC DNA]</scope>
    <source>
        <strain evidence="1">S2_003_000_R2_14</strain>
    </source>
</reference>
<protein>
    <submittedName>
        <fullName evidence="1">Gluconate 2-dehydrogenase</fullName>
    </submittedName>
</protein>
<accession>A0A2W5URZ3</accession>
<evidence type="ECO:0000313" key="1">
    <source>
        <dbReference type="EMBL" id="PZR11908.1"/>
    </source>
</evidence>
<name>A0A2W5URZ3_9BACT</name>
<dbReference type="Proteomes" id="UP000249061">
    <property type="component" value="Unassembled WGS sequence"/>
</dbReference>
<dbReference type="EMBL" id="QFQP01000013">
    <property type="protein sequence ID" value="PZR11908.1"/>
    <property type="molecule type" value="Genomic_DNA"/>
</dbReference>
<evidence type="ECO:0000313" key="2">
    <source>
        <dbReference type="Proteomes" id="UP000249061"/>
    </source>
</evidence>
<sequence>MEHDDDFSRRIFVRRLTFLGGGSVLLGNGCKKDPAPPTSAPTKQALTISHKTFTDAEWLTLSAAVDRIIPRDDDPGALDAKVPEYIDRMLQTEALTQMRQNFVPGVAALERRAQRMFQKPFHQATAAQQDELLEIFKNSPDKSGESRWYEMLVVLVLEGFLGDPSYGGNQGEVGWKLVGFSLVGRNVKGDPAAPYDGSRKLHQLVCGGGKGC</sequence>